<dbReference type="Proteomes" id="UP000051254">
    <property type="component" value="Unassembled WGS sequence"/>
</dbReference>
<accession>A0A0R0C5G5</accession>
<dbReference type="InterPro" id="IPR037151">
    <property type="entry name" value="AlkB-like_sf"/>
</dbReference>
<dbReference type="GO" id="GO:0046872">
    <property type="term" value="F:metal ion binding"/>
    <property type="evidence" value="ECO:0007669"/>
    <property type="project" value="UniProtKB-KW"/>
</dbReference>
<dbReference type="PROSITE" id="PS51471">
    <property type="entry name" value="FE2OG_OXY"/>
    <property type="match status" value="1"/>
</dbReference>
<keyword evidence="3" id="KW-0227">DNA damage</keyword>
<evidence type="ECO:0000256" key="4">
    <source>
        <dbReference type="ARBA" id="ARBA00022842"/>
    </source>
</evidence>
<dbReference type="FunFam" id="2.60.120.590:FF:000004">
    <property type="entry name" value="DNA oxidative demethylase ALKBH2"/>
    <property type="match status" value="1"/>
</dbReference>
<dbReference type="GO" id="GO:0016705">
    <property type="term" value="F:oxidoreductase activity, acting on paired donors, with incorporation or reduction of molecular oxygen"/>
    <property type="evidence" value="ECO:0007669"/>
    <property type="project" value="UniProtKB-ARBA"/>
</dbReference>
<evidence type="ECO:0000256" key="2">
    <source>
        <dbReference type="ARBA" id="ARBA00022723"/>
    </source>
</evidence>
<protein>
    <recommendedName>
        <fullName evidence="9">Fe2OG dioxygenase domain-containing protein</fullName>
    </recommendedName>
</protein>
<keyword evidence="7" id="KW-0408">Iron</keyword>
<keyword evidence="8" id="KW-0234">DNA repair</keyword>
<feature type="domain" description="Fe2OG dioxygenase" evidence="9">
    <location>
        <begin position="89"/>
        <end position="188"/>
    </location>
</feature>
<reference evidence="10 11" key="1">
    <citation type="submission" date="2015-05" db="EMBL/GenBank/DDBJ databases">
        <title>Genome sequencing and analysis of members of genus Stenotrophomonas.</title>
        <authorList>
            <person name="Patil P.P."/>
            <person name="Midha S."/>
            <person name="Patil P.B."/>
        </authorList>
    </citation>
    <scope>NUCLEOTIDE SEQUENCE [LARGE SCALE GENOMIC DNA]</scope>
    <source>
        <strain evidence="10 11">DSM 17805</strain>
    </source>
</reference>
<organism evidence="10 11">
    <name type="scientific">Stenotrophomonas koreensis</name>
    <dbReference type="NCBI Taxonomy" id="266128"/>
    <lineage>
        <taxon>Bacteria</taxon>
        <taxon>Pseudomonadati</taxon>
        <taxon>Pseudomonadota</taxon>
        <taxon>Gammaproteobacteria</taxon>
        <taxon>Lysobacterales</taxon>
        <taxon>Lysobacteraceae</taxon>
        <taxon>Stenotrophomonas</taxon>
    </lineage>
</organism>
<dbReference type="GO" id="GO:0032451">
    <property type="term" value="F:demethylase activity"/>
    <property type="evidence" value="ECO:0007669"/>
    <property type="project" value="UniProtKB-ARBA"/>
</dbReference>
<dbReference type="AlphaFoldDB" id="A0A0R0C5G5"/>
<evidence type="ECO:0000256" key="6">
    <source>
        <dbReference type="ARBA" id="ARBA00023002"/>
    </source>
</evidence>
<evidence type="ECO:0000256" key="7">
    <source>
        <dbReference type="ARBA" id="ARBA00023004"/>
    </source>
</evidence>
<evidence type="ECO:0000313" key="10">
    <source>
        <dbReference type="EMBL" id="KRG61076.1"/>
    </source>
</evidence>
<evidence type="ECO:0000256" key="3">
    <source>
        <dbReference type="ARBA" id="ARBA00022763"/>
    </source>
</evidence>
<keyword evidence="5" id="KW-0223">Dioxygenase</keyword>
<dbReference type="EMBL" id="LDJH01000001">
    <property type="protein sequence ID" value="KRG61076.1"/>
    <property type="molecule type" value="Genomic_DNA"/>
</dbReference>
<keyword evidence="2" id="KW-0479">Metal-binding</keyword>
<dbReference type="PANTHER" id="PTHR31212">
    <property type="entry name" value="ALPHA-KETOGLUTARATE-DEPENDENT DIOXYGENASE ALKB HOMOLOG 3"/>
    <property type="match status" value="1"/>
</dbReference>
<evidence type="ECO:0000313" key="11">
    <source>
        <dbReference type="Proteomes" id="UP000051254"/>
    </source>
</evidence>
<sequence>MPDAEVMLLRQLALPGPAEALLQQLIEQIAWRQEEIELWGKRYLQPRLIAWHGDVGRSYRYSGLALEPQPWTPLLQALRHAVETACGDVFNSVLLNYYRNGRDSMGMHSDDEPELGEQPLIASLSLGEPRNLIFKHKRISTLAPVQVPLPSGSLLLMKGDTQRYWKHGIAKSNRPLGPRVNLTFRQIL</sequence>
<name>A0A0R0C5G5_9GAMM</name>
<evidence type="ECO:0000256" key="5">
    <source>
        <dbReference type="ARBA" id="ARBA00022964"/>
    </source>
</evidence>
<keyword evidence="6" id="KW-0560">Oxidoreductase</keyword>
<dbReference type="InterPro" id="IPR032854">
    <property type="entry name" value="ALKBH3"/>
</dbReference>
<evidence type="ECO:0000256" key="8">
    <source>
        <dbReference type="ARBA" id="ARBA00023204"/>
    </source>
</evidence>
<keyword evidence="11" id="KW-1185">Reference proteome</keyword>
<keyword evidence="4" id="KW-0460">Magnesium</keyword>
<dbReference type="SUPFAM" id="SSF51197">
    <property type="entry name" value="Clavaminate synthase-like"/>
    <property type="match status" value="1"/>
</dbReference>
<evidence type="ECO:0000259" key="9">
    <source>
        <dbReference type="PROSITE" id="PS51471"/>
    </source>
</evidence>
<evidence type="ECO:0000256" key="1">
    <source>
        <dbReference type="ARBA" id="ARBA00001954"/>
    </source>
</evidence>
<dbReference type="Gene3D" id="2.60.120.590">
    <property type="entry name" value="Alpha-ketoglutarate-dependent dioxygenase AlkB-like"/>
    <property type="match status" value="1"/>
</dbReference>
<dbReference type="Pfam" id="PF13532">
    <property type="entry name" value="2OG-FeII_Oxy_2"/>
    <property type="match status" value="1"/>
</dbReference>
<proteinExistence type="predicted"/>
<dbReference type="GO" id="GO:0006307">
    <property type="term" value="P:DNA alkylation repair"/>
    <property type="evidence" value="ECO:0007669"/>
    <property type="project" value="InterPro"/>
</dbReference>
<dbReference type="GO" id="GO:0051213">
    <property type="term" value="F:dioxygenase activity"/>
    <property type="evidence" value="ECO:0007669"/>
    <property type="project" value="UniProtKB-KW"/>
</dbReference>
<gene>
    <name evidence="10" type="ORF">ABB25_00295</name>
</gene>
<dbReference type="InterPro" id="IPR005123">
    <property type="entry name" value="Oxoglu/Fe-dep_dioxygenase_dom"/>
</dbReference>
<dbReference type="PANTHER" id="PTHR31212:SF4">
    <property type="entry name" value="ALPHA-KETOGLUTARATE-DEPENDENT DIOXYGENASE ALKB HOMOLOG 3"/>
    <property type="match status" value="1"/>
</dbReference>
<comment type="cofactor">
    <cofactor evidence="1">
        <name>Fe(2+)</name>
        <dbReference type="ChEBI" id="CHEBI:29033"/>
    </cofactor>
</comment>
<dbReference type="InterPro" id="IPR027450">
    <property type="entry name" value="AlkB-like"/>
</dbReference>
<comment type="caution">
    <text evidence="10">The sequence shown here is derived from an EMBL/GenBank/DDBJ whole genome shotgun (WGS) entry which is preliminary data.</text>
</comment>
<dbReference type="GO" id="GO:0016787">
    <property type="term" value="F:hydrolase activity"/>
    <property type="evidence" value="ECO:0007669"/>
    <property type="project" value="UniProtKB-ARBA"/>
</dbReference>
<dbReference type="STRING" id="266128.ABB25_00295"/>
<dbReference type="GO" id="GO:0140097">
    <property type="term" value="F:catalytic activity, acting on DNA"/>
    <property type="evidence" value="ECO:0007669"/>
    <property type="project" value="UniProtKB-ARBA"/>
</dbReference>
<dbReference type="PATRIC" id="fig|266128.3.peg.64"/>